<evidence type="ECO:0000313" key="5">
    <source>
        <dbReference type="Proteomes" id="UP000645217"/>
    </source>
</evidence>
<dbReference type="Gene3D" id="3.40.50.300">
    <property type="entry name" value="P-loop containing nucleotide triphosphate hydrolases"/>
    <property type="match status" value="1"/>
</dbReference>
<dbReference type="PANTHER" id="PTHR16305:SF35">
    <property type="entry name" value="TRANSCRIPTIONAL ACTIVATOR DOMAIN"/>
    <property type="match status" value="1"/>
</dbReference>
<dbReference type="GO" id="GO:0003677">
    <property type="term" value="F:DNA binding"/>
    <property type="evidence" value="ECO:0007669"/>
    <property type="project" value="InterPro"/>
</dbReference>
<dbReference type="CDD" id="cd06170">
    <property type="entry name" value="LuxR_C_like"/>
    <property type="match status" value="1"/>
</dbReference>
<dbReference type="InterPro" id="IPR027417">
    <property type="entry name" value="P-loop_NTPase"/>
</dbReference>
<evidence type="ECO:0000256" key="1">
    <source>
        <dbReference type="ARBA" id="ARBA00022741"/>
    </source>
</evidence>
<gene>
    <name evidence="4" type="ORF">GCM10007964_13110</name>
</gene>
<reference evidence="4" key="2">
    <citation type="submission" date="2020-09" db="EMBL/GenBank/DDBJ databases">
        <authorList>
            <person name="Sun Q."/>
            <person name="Ohkuma M."/>
        </authorList>
    </citation>
    <scope>NUCLEOTIDE SEQUENCE</scope>
    <source>
        <strain evidence="4">JCM 13064</strain>
    </source>
</reference>
<feature type="domain" description="HTH luxR-type" evidence="3">
    <location>
        <begin position="837"/>
        <end position="899"/>
    </location>
</feature>
<dbReference type="PANTHER" id="PTHR16305">
    <property type="entry name" value="TESTICULAR SOLUBLE ADENYLYL CYCLASE"/>
    <property type="match status" value="1"/>
</dbReference>
<keyword evidence="1" id="KW-0547">Nucleotide-binding</keyword>
<dbReference type="SMART" id="SM00421">
    <property type="entry name" value="HTH_LUXR"/>
    <property type="match status" value="1"/>
</dbReference>
<dbReference type="EMBL" id="BMNT01000005">
    <property type="protein sequence ID" value="GGK71638.1"/>
    <property type="molecule type" value="Genomic_DNA"/>
</dbReference>
<dbReference type="InterPro" id="IPR041664">
    <property type="entry name" value="AAA_16"/>
</dbReference>
<reference evidence="4" key="1">
    <citation type="journal article" date="2014" name="Int. J. Syst. Evol. Microbiol.">
        <title>Complete genome sequence of Corynebacterium casei LMG S-19264T (=DSM 44701T), isolated from a smear-ripened cheese.</title>
        <authorList>
            <consortium name="US DOE Joint Genome Institute (JGI-PGF)"/>
            <person name="Walter F."/>
            <person name="Albersmeier A."/>
            <person name="Kalinowski J."/>
            <person name="Ruckert C."/>
        </authorList>
    </citation>
    <scope>NUCLEOTIDE SEQUENCE</scope>
    <source>
        <strain evidence="4">JCM 13064</strain>
    </source>
</reference>
<dbReference type="InterPro" id="IPR016032">
    <property type="entry name" value="Sig_transdc_resp-reg_C-effctor"/>
</dbReference>
<protein>
    <submittedName>
        <fullName evidence="4">Helix-turn-helix transcriptional regulator</fullName>
    </submittedName>
</protein>
<dbReference type="Pfam" id="PF00196">
    <property type="entry name" value="GerE"/>
    <property type="match status" value="1"/>
</dbReference>
<dbReference type="Gene3D" id="1.10.10.10">
    <property type="entry name" value="Winged helix-like DNA-binding domain superfamily/Winged helix DNA-binding domain"/>
    <property type="match status" value="1"/>
</dbReference>
<evidence type="ECO:0000259" key="3">
    <source>
        <dbReference type="PROSITE" id="PS50043"/>
    </source>
</evidence>
<dbReference type="Pfam" id="PF13191">
    <property type="entry name" value="AAA_16"/>
    <property type="match status" value="1"/>
</dbReference>
<accession>A0A917VG48</accession>
<dbReference type="SUPFAM" id="SSF46894">
    <property type="entry name" value="C-terminal effector domain of the bipartite response regulators"/>
    <property type="match status" value="1"/>
</dbReference>
<dbReference type="GO" id="GO:0005524">
    <property type="term" value="F:ATP binding"/>
    <property type="evidence" value="ECO:0007669"/>
    <property type="project" value="UniProtKB-KW"/>
</dbReference>
<evidence type="ECO:0000313" key="4">
    <source>
        <dbReference type="EMBL" id="GGK71638.1"/>
    </source>
</evidence>
<dbReference type="PRINTS" id="PR00038">
    <property type="entry name" value="HTHLUXR"/>
</dbReference>
<dbReference type="SUPFAM" id="SSF52540">
    <property type="entry name" value="P-loop containing nucleoside triphosphate hydrolases"/>
    <property type="match status" value="1"/>
</dbReference>
<dbReference type="GO" id="GO:0005737">
    <property type="term" value="C:cytoplasm"/>
    <property type="evidence" value="ECO:0007669"/>
    <property type="project" value="TreeGrafter"/>
</dbReference>
<dbReference type="PROSITE" id="PS00622">
    <property type="entry name" value="HTH_LUXR_1"/>
    <property type="match status" value="1"/>
</dbReference>
<dbReference type="Proteomes" id="UP000645217">
    <property type="component" value="Unassembled WGS sequence"/>
</dbReference>
<sequence>MRFVARMAELDEIGRLTESAAKGRGGAVLVLGEAGIGKSALIEAAMGTLGTWLILRADGTEFERELPYAAVHQMCAPVLEHRAALPEPQRLALESVFGLGPGVASSPLLFHLAVLSLLNELARQRPVLCVVDDAQWIDASSRQVLTFVARRIAAERIAMVFAARDAGTVSDLADLPHLPLAGLSDSDARTLLSATVSHKLDDEVLDRLLAESHGNPLALVEFAHEIGPLGLPDVRDRPRTGVVDTLEAQFVRRLRGLSPQARSLVVLAAAEPVGDLGLLGRAARILGQDPADLAAAEDADLVVLGPRLRFRHPLVRAAAYGSATAGERRRAHAALAEATDPRIDPDRRAWHRAHAVADGDEDAAAELERSADRARHRGGFAAAAAFLERAGHLTPDPARQGGRLLAAAKLRLQAGAPAESRELVRQAERRPLDARDRVTGRLLRARIDFHVARSPEATSALVDAAVDLEPDLARETYLEAFASFMFNDNLPGRLRRLAVRVREQAPRRHPARPVDLLLDALLDQVLLPAREAVPSMRRAVAAFREASASPTASPWWMELVCQMAMDLSDAEAMEELANRQVELARRQGAFALLPQALRYQAIAGTALGRFDDADASLGEARAVDEAAGTAGLAGAELVLTTWRGDADRYRELQETLRSRVGPFELVAEFYATAVLRNGLGDYAAALDAALAAQRRQQAGSYVIWHLDGELVEAAARTGRHDEAAMAMERIDAVARMHPTPWAIATRQRARALLASGAEAEALYRDAVERLAESAVRVFHARARLTFGEWLRREGRRAEARVELRAAHEMLSAIGSRAFADRAARELLATGERPRRDGTNPLDELTGQERLIAGKVAAGATSKEVAATLFLSPRTIDAHLRNTYRKLDISSRRQLRTFFS</sequence>
<organism evidence="4 5">
    <name type="scientific">Sphaerisporangium melleum</name>
    <dbReference type="NCBI Taxonomy" id="321316"/>
    <lineage>
        <taxon>Bacteria</taxon>
        <taxon>Bacillati</taxon>
        <taxon>Actinomycetota</taxon>
        <taxon>Actinomycetes</taxon>
        <taxon>Streptosporangiales</taxon>
        <taxon>Streptosporangiaceae</taxon>
        <taxon>Sphaerisporangium</taxon>
    </lineage>
</organism>
<comment type="caution">
    <text evidence="4">The sequence shown here is derived from an EMBL/GenBank/DDBJ whole genome shotgun (WGS) entry which is preliminary data.</text>
</comment>
<dbReference type="GO" id="GO:0006355">
    <property type="term" value="P:regulation of DNA-templated transcription"/>
    <property type="evidence" value="ECO:0007669"/>
    <property type="project" value="InterPro"/>
</dbReference>
<dbReference type="AlphaFoldDB" id="A0A917VG48"/>
<evidence type="ECO:0000256" key="2">
    <source>
        <dbReference type="ARBA" id="ARBA00022840"/>
    </source>
</evidence>
<dbReference type="InterPro" id="IPR000792">
    <property type="entry name" value="Tscrpt_reg_LuxR_C"/>
</dbReference>
<dbReference type="InterPro" id="IPR036388">
    <property type="entry name" value="WH-like_DNA-bd_sf"/>
</dbReference>
<dbReference type="GO" id="GO:0004016">
    <property type="term" value="F:adenylate cyclase activity"/>
    <property type="evidence" value="ECO:0007669"/>
    <property type="project" value="TreeGrafter"/>
</dbReference>
<dbReference type="RefSeq" id="WP_268241534.1">
    <property type="nucleotide sequence ID" value="NZ_BMNT01000005.1"/>
</dbReference>
<proteinExistence type="predicted"/>
<dbReference type="PROSITE" id="PS50043">
    <property type="entry name" value="HTH_LUXR_2"/>
    <property type="match status" value="1"/>
</dbReference>
<name>A0A917VG48_9ACTN</name>
<keyword evidence="2" id="KW-0067">ATP-binding</keyword>
<keyword evidence="5" id="KW-1185">Reference proteome</keyword>